<protein>
    <submittedName>
        <fullName evidence="1">Uncharacterized protein</fullName>
    </submittedName>
</protein>
<gene>
    <name evidence="1" type="ORF">OIU83_09225</name>
</gene>
<organism evidence="1 2">
    <name type="scientific">Flavobacterium shii</name>
    <dbReference type="NCBI Taxonomy" id="2987687"/>
    <lineage>
        <taxon>Bacteria</taxon>
        <taxon>Pseudomonadati</taxon>
        <taxon>Bacteroidota</taxon>
        <taxon>Flavobacteriia</taxon>
        <taxon>Flavobacteriales</taxon>
        <taxon>Flavobacteriaceae</taxon>
        <taxon>Flavobacterium</taxon>
    </lineage>
</organism>
<keyword evidence="2" id="KW-1185">Reference proteome</keyword>
<comment type="caution">
    <text evidence="1">The sequence shown here is derived from an EMBL/GenBank/DDBJ whole genome shotgun (WGS) entry which is preliminary data.</text>
</comment>
<sequence>MDNNIREVYCVADGYVYIFDIKTTIQNKNDLEPIIINDVLISENLSMKFRYILGSLNFMFNETLSACHNVEKKQSIAVKIVKLLLKIIETFEGNMEPTDIEERIHQIDAERVELKLILT</sequence>
<dbReference type="EMBL" id="JAOZEW010000008">
    <property type="protein sequence ID" value="MCV9927832.1"/>
    <property type="molecule type" value="Genomic_DNA"/>
</dbReference>
<dbReference type="RefSeq" id="WP_264205963.1">
    <property type="nucleotide sequence ID" value="NZ_JAOZEW010000008.1"/>
</dbReference>
<reference evidence="1" key="1">
    <citation type="submission" date="2022-10" db="EMBL/GenBank/DDBJ databases">
        <title>Two novel species of Flavobacterium.</title>
        <authorList>
            <person name="Liu Q."/>
            <person name="Xin Y.-H."/>
        </authorList>
    </citation>
    <scope>NUCLEOTIDE SEQUENCE</scope>
    <source>
        <strain evidence="1">LS1R49</strain>
    </source>
</reference>
<evidence type="ECO:0000313" key="1">
    <source>
        <dbReference type="EMBL" id="MCV9927832.1"/>
    </source>
</evidence>
<dbReference type="AlphaFoldDB" id="A0A9X2ZDM9"/>
<dbReference type="Proteomes" id="UP001151079">
    <property type="component" value="Unassembled WGS sequence"/>
</dbReference>
<proteinExistence type="predicted"/>
<name>A0A9X2ZDM9_9FLAO</name>
<accession>A0A9X2ZDM9</accession>
<evidence type="ECO:0000313" key="2">
    <source>
        <dbReference type="Proteomes" id="UP001151079"/>
    </source>
</evidence>